<dbReference type="SUPFAM" id="SSF53098">
    <property type="entry name" value="Ribonuclease H-like"/>
    <property type="match status" value="1"/>
</dbReference>
<sequence>MRGWGTFPAGLRYPSLISTAHGDLLGHGNTKLGFRCLSRQSNGSSSTSRSLSRPQVGHNRCYRVHRPQIARRQIARWEPRRAFSGSPRAQIIIIDDEEEPEPSSPPQSGQRPLNRAGVVDQDMNDLIRTRVLREKERAKERANKPLNRKKLKEIESKARVLDDTYKLGDEFLQLKYAHVERCLSESTKAIREVGFQYDSLISSYVSYLEDSFQQNYQNCRYLEHEYCKIAFRSIVPLRQKLSSLDRKILILQIAVFSQSVDISQQFIKDLHVHLDTEYLQARNSARSRIDQLLAHAEITADQYNELQTKATTVLNGLGAIMAILHSLNNLNLRTESLHEPFLHATESIASDFSLYSHDYRWRWRRSKRHRNPLGDAFLHEFSNLLGSDTPSTSRILPSKILSAIMFDDKEDRKIRAILAKQFLRDADRLRKPYLQKWKGPKPSWSPKLNKYWRQLDALAPFDIQRVYATQLSKEVLLLTPTIQGGFGPMWEGLEDHDRRAHQAWLGEWYAQNRKYQREFLADLEIYRYINWCRLGVEKKLAKLGVPNLIQAQGLFVPNEPLSQDLGRFNRWVHKMIEIRQQSWISDIAFRILKEPDGLETWSEMTKKFHEQAAERKSQILDLGTVRVRRRGVSQRKAKVSRFAKFKKNARRKPARSVRSKPASDFWASSSTKATTTPREKTKDERSSKSSSTPKKKKKKQPQESPSGSESTPQKSSISWKRKVARSRLRPTAVWDLLGQEKEQSSPRPAPADAKTRFLQAMSTKTESGSHRTPDTPKTTKSTAARQPTPKPLLSRSTRDDKMKQGQPRSSENAKNDTSTKSKPSTVGKPLKNNKRNFWDPNPVASSGGLFRKSSGRSYSTGSAVSSDRTQDCNHTGLPGSAPRFPVRPTLDTDSELPISAEDAYHLEIESTSSEDAPLFWSHSDQRAPGGQRPIVHYCKSLESTESVAQHFLNNKVVGFDMEWKAQASATDSIQNNLSLIQLANEERIALFQIALFKPARSLEDFVAPSLKRVIESPDITKVGVSIKADSTRLRKYLGIEAQSIFELSHLYKLVKYGRMQPKLVNKRSVNLSEQVEQHLGLPLEKSEDVRCGDWARSLNYRQVQYAATDPYACICLFNIMEQKRQAMNPVPPRPAHAELNLPIICPAGEAVNIEDKEVVPGLVDGDVIDRS</sequence>
<dbReference type="InterPro" id="IPR012337">
    <property type="entry name" value="RNaseH-like_sf"/>
</dbReference>
<evidence type="ECO:0000259" key="4">
    <source>
        <dbReference type="SMART" id="SM00474"/>
    </source>
</evidence>
<dbReference type="FunFam" id="3.30.420.10:FF:000100">
    <property type="entry name" value="3'-5' exonuclease/helicase (Wrn), putative"/>
    <property type="match status" value="1"/>
</dbReference>
<feature type="domain" description="3'-5' exonuclease" evidence="4">
    <location>
        <begin position="935"/>
        <end position="1125"/>
    </location>
</feature>
<feature type="compositionally biased region" description="Low complexity" evidence="3">
    <location>
        <begin position="38"/>
        <end position="53"/>
    </location>
</feature>
<evidence type="ECO:0000256" key="1">
    <source>
        <dbReference type="ARBA" id="ARBA00022722"/>
    </source>
</evidence>
<dbReference type="GeneID" id="81599973"/>
<protein>
    <recommendedName>
        <fullName evidence="4">3'-5' exonuclease domain-containing protein</fullName>
    </recommendedName>
</protein>
<evidence type="ECO:0000256" key="3">
    <source>
        <dbReference type="SAM" id="MobiDB-lite"/>
    </source>
</evidence>
<feature type="compositionally biased region" description="Basic and acidic residues" evidence="3">
    <location>
        <begin position="677"/>
        <end position="687"/>
    </location>
</feature>
<dbReference type="Proteomes" id="UP001213681">
    <property type="component" value="Unassembled WGS sequence"/>
</dbReference>
<dbReference type="GO" id="GO:0008408">
    <property type="term" value="F:3'-5' exonuclease activity"/>
    <property type="evidence" value="ECO:0007669"/>
    <property type="project" value="InterPro"/>
</dbReference>
<feature type="compositionally biased region" description="Polar residues" evidence="3">
    <location>
        <begin position="707"/>
        <end position="718"/>
    </location>
</feature>
<dbReference type="CDD" id="cd06141">
    <property type="entry name" value="WRN_exo"/>
    <property type="match status" value="1"/>
</dbReference>
<feature type="region of interest" description="Disordered" evidence="3">
    <location>
        <begin position="644"/>
        <end position="887"/>
    </location>
</feature>
<dbReference type="InterPro" id="IPR002562">
    <property type="entry name" value="3'-5'_exonuclease_dom"/>
</dbReference>
<dbReference type="SMART" id="SM00474">
    <property type="entry name" value="35EXOc"/>
    <property type="match status" value="1"/>
</dbReference>
<feature type="region of interest" description="Disordered" evidence="3">
    <location>
        <begin position="38"/>
        <end position="58"/>
    </location>
</feature>
<gene>
    <name evidence="5" type="ORF">N7458_006348</name>
</gene>
<proteinExistence type="predicted"/>
<dbReference type="GO" id="GO:0005634">
    <property type="term" value="C:nucleus"/>
    <property type="evidence" value="ECO:0007669"/>
    <property type="project" value="TreeGrafter"/>
</dbReference>
<comment type="caution">
    <text evidence="5">The sequence shown here is derived from an EMBL/GenBank/DDBJ whole genome shotgun (WGS) entry which is preliminary data.</text>
</comment>
<feature type="compositionally biased region" description="Polar residues" evidence="3">
    <location>
        <begin position="666"/>
        <end position="676"/>
    </location>
</feature>
<dbReference type="GO" id="GO:0005737">
    <property type="term" value="C:cytoplasm"/>
    <property type="evidence" value="ECO:0007669"/>
    <property type="project" value="TreeGrafter"/>
</dbReference>
<evidence type="ECO:0000256" key="2">
    <source>
        <dbReference type="ARBA" id="ARBA00022801"/>
    </source>
</evidence>
<dbReference type="GO" id="GO:0003676">
    <property type="term" value="F:nucleic acid binding"/>
    <property type="evidence" value="ECO:0007669"/>
    <property type="project" value="InterPro"/>
</dbReference>
<feature type="compositionally biased region" description="Basic residues" evidence="3">
    <location>
        <begin position="644"/>
        <end position="658"/>
    </location>
</feature>
<keyword evidence="6" id="KW-1185">Reference proteome</keyword>
<keyword evidence="1" id="KW-0540">Nuclease</keyword>
<dbReference type="PANTHER" id="PTHR13620:SF104">
    <property type="entry name" value="EXONUCLEASE 3'-5' DOMAIN-CONTAINING PROTEIN 2"/>
    <property type="match status" value="1"/>
</dbReference>
<accession>A0AAD6C4J5</accession>
<dbReference type="Pfam" id="PF01612">
    <property type="entry name" value="DNA_pol_A_exo1"/>
    <property type="match status" value="1"/>
</dbReference>
<dbReference type="GO" id="GO:0006139">
    <property type="term" value="P:nucleobase-containing compound metabolic process"/>
    <property type="evidence" value="ECO:0007669"/>
    <property type="project" value="InterPro"/>
</dbReference>
<organism evidence="5 6">
    <name type="scientific">Penicillium daleae</name>
    <dbReference type="NCBI Taxonomy" id="63821"/>
    <lineage>
        <taxon>Eukaryota</taxon>
        <taxon>Fungi</taxon>
        <taxon>Dikarya</taxon>
        <taxon>Ascomycota</taxon>
        <taxon>Pezizomycotina</taxon>
        <taxon>Eurotiomycetes</taxon>
        <taxon>Eurotiomycetidae</taxon>
        <taxon>Eurotiales</taxon>
        <taxon>Aspergillaceae</taxon>
        <taxon>Penicillium</taxon>
    </lineage>
</organism>
<dbReference type="PANTHER" id="PTHR13620">
    <property type="entry name" value="3-5 EXONUCLEASE"/>
    <property type="match status" value="1"/>
</dbReference>
<dbReference type="InterPro" id="IPR036397">
    <property type="entry name" value="RNaseH_sf"/>
</dbReference>
<name>A0AAD6C4J5_9EURO</name>
<evidence type="ECO:0000313" key="6">
    <source>
        <dbReference type="Proteomes" id="UP001213681"/>
    </source>
</evidence>
<dbReference type="InterPro" id="IPR051132">
    <property type="entry name" value="3-5_Exonuclease_domain"/>
</dbReference>
<reference evidence="5" key="1">
    <citation type="submission" date="2022-12" db="EMBL/GenBank/DDBJ databases">
        <authorList>
            <person name="Petersen C."/>
        </authorList>
    </citation>
    <scope>NUCLEOTIDE SEQUENCE</scope>
    <source>
        <strain evidence="5">IBT 16125</strain>
    </source>
</reference>
<feature type="region of interest" description="Disordered" evidence="3">
    <location>
        <begin position="97"/>
        <end position="117"/>
    </location>
</feature>
<feature type="compositionally biased region" description="Polar residues" evidence="3">
    <location>
        <begin position="855"/>
        <end position="867"/>
    </location>
</feature>
<evidence type="ECO:0000313" key="5">
    <source>
        <dbReference type="EMBL" id="KAJ5449899.1"/>
    </source>
</evidence>
<dbReference type="AlphaFoldDB" id="A0AAD6C4J5"/>
<reference evidence="5" key="2">
    <citation type="journal article" date="2023" name="IMA Fungus">
        <title>Comparative genomic study of the Penicillium genus elucidates a diverse pangenome and 15 lateral gene transfer events.</title>
        <authorList>
            <person name="Petersen C."/>
            <person name="Sorensen T."/>
            <person name="Nielsen M.R."/>
            <person name="Sondergaard T.E."/>
            <person name="Sorensen J.L."/>
            <person name="Fitzpatrick D.A."/>
            <person name="Frisvad J.C."/>
            <person name="Nielsen K.L."/>
        </authorList>
    </citation>
    <scope>NUCLEOTIDE SEQUENCE</scope>
    <source>
        <strain evidence="5">IBT 16125</strain>
    </source>
</reference>
<feature type="compositionally biased region" description="Polar residues" evidence="3">
    <location>
        <begin position="775"/>
        <end position="785"/>
    </location>
</feature>
<dbReference type="Gene3D" id="3.30.420.10">
    <property type="entry name" value="Ribonuclease H-like superfamily/Ribonuclease H"/>
    <property type="match status" value="1"/>
</dbReference>
<keyword evidence="2" id="KW-0378">Hydrolase</keyword>
<dbReference type="RefSeq" id="XP_056765434.1">
    <property type="nucleotide sequence ID" value="XM_056909730.1"/>
</dbReference>
<feature type="compositionally biased region" description="Basic residues" evidence="3">
    <location>
        <begin position="719"/>
        <end position="728"/>
    </location>
</feature>
<dbReference type="EMBL" id="JAPVEA010000006">
    <property type="protein sequence ID" value="KAJ5449899.1"/>
    <property type="molecule type" value="Genomic_DNA"/>
</dbReference>